<feature type="domain" description="CobQ/CobB/MinD/ParA nucleotide binding" evidence="1">
    <location>
        <begin position="5"/>
        <end position="179"/>
    </location>
</feature>
<dbReference type="Proteomes" id="UP000562254">
    <property type="component" value="Unassembled WGS sequence"/>
</dbReference>
<dbReference type="EMBL" id="JACIJE010000010">
    <property type="protein sequence ID" value="MBB5691136.1"/>
    <property type="molecule type" value="Genomic_DNA"/>
</dbReference>
<organism evidence="2 3">
    <name type="scientific">Neoroseomonas alkaliterrae</name>
    <dbReference type="NCBI Taxonomy" id="1452450"/>
    <lineage>
        <taxon>Bacteria</taxon>
        <taxon>Pseudomonadati</taxon>
        <taxon>Pseudomonadota</taxon>
        <taxon>Alphaproteobacteria</taxon>
        <taxon>Acetobacterales</taxon>
        <taxon>Acetobacteraceae</taxon>
        <taxon>Neoroseomonas</taxon>
    </lineage>
</organism>
<keyword evidence="3" id="KW-1185">Reference proteome</keyword>
<proteinExistence type="predicted"/>
<dbReference type="CDD" id="cd02042">
    <property type="entry name" value="ParAB_family"/>
    <property type="match status" value="1"/>
</dbReference>
<dbReference type="SUPFAM" id="SSF52540">
    <property type="entry name" value="P-loop containing nucleoside triphosphate hydrolases"/>
    <property type="match status" value="1"/>
</dbReference>
<protein>
    <submittedName>
        <fullName evidence="2">Chromosome partitioning protein</fullName>
    </submittedName>
</protein>
<accession>A0A840XTA2</accession>
<evidence type="ECO:0000313" key="3">
    <source>
        <dbReference type="Proteomes" id="UP000562254"/>
    </source>
</evidence>
<evidence type="ECO:0000313" key="2">
    <source>
        <dbReference type="EMBL" id="MBB5691136.1"/>
    </source>
</evidence>
<evidence type="ECO:0000259" key="1">
    <source>
        <dbReference type="Pfam" id="PF01656"/>
    </source>
</evidence>
<dbReference type="Gene3D" id="3.40.50.300">
    <property type="entry name" value="P-loop containing nucleotide triphosphate hydrolases"/>
    <property type="match status" value="1"/>
</dbReference>
<gene>
    <name evidence="2" type="ORF">FHS88_003288</name>
</gene>
<dbReference type="Pfam" id="PF01656">
    <property type="entry name" value="CbiA"/>
    <property type="match status" value="1"/>
</dbReference>
<reference evidence="2 3" key="1">
    <citation type="submission" date="2020-08" db="EMBL/GenBank/DDBJ databases">
        <title>Genomic Encyclopedia of Type Strains, Phase IV (KMG-IV): sequencing the most valuable type-strain genomes for metagenomic binning, comparative biology and taxonomic classification.</title>
        <authorList>
            <person name="Goeker M."/>
        </authorList>
    </citation>
    <scope>NUCLEOTIDE SEQUENCE [LARGE SCALE GENOMIC DNA]</scope>
    <source>
        <strain evidence="2 3">DSM 25895</strain>
    </source>
</reference>
<dbReference type="RefSeq" id="WP_184486532.1">
    <property type="nucleotide sequence ID" value="NZ_JAAEDJ010000019.1"/>
</dbReference>
<comment type="caution">
    <text evidence="2">The sequence shown here is derived from an EMBL/GenBank/DDBJ whole genome shotgun (WGS) entry which is preliminary data.</text>
</comment>
<dbReference type="AlphaFoldDB" id="A0A840XTA2"/>
<dbReference type="PANTHER" id="PTHR13696">
    <property type="entry name" value="P-LOOP CONTAINING NUCLEOSIDE TRIPHOSPHATE HYDROLASE"/>
    <property type="match status" value="1"/>
</dbReference>
<dbReference type="NCBIfam" id="NF041546">
    <property type="entry name" value="ParA_partition"/>
    <property type="match status" value="1"/>
</dbReference>
<name>A0A840XTA2_9PROT</name>
<dbReference type="InterPro" id="IPR050678">
    <property type="entry name" value="DNA_Partitioning_ATPase"/>
</dbReference>
<dbReference type="PANTHER" id="PTHR13696:SF96">
    <property type="entry name" value="COBQ_COBB_MIND_PARA NUCLEOTIDE BINDING DOMAIN-CONTAINING PROTEIN"/>
    <property type="match status" value="1"/>
</dbReference>
<dbReference type="PIRSF" id="PIRSF009320">
    <property type="entry name" value="Nuc_binding_HP_1000"/>
    <property type="match status" value="1"/>
</dbReference>
<dbReference type="InterPro" id="IPR048089">
    <property type="entry name" value="McdA"/>
</dbReference>
<dbReference type="InterPro" id="IPR002586">
    <property type="entry name" value="CobQ/CobB/MinD/ParA_Nub-bd_dom"/>
</dbReference>
<dbReference type="InterPro" id="IPR027417">
    <property type="entry name" value="P-loop_NTPase"/>
</dbReference>
<sequence>MAFVIAVAQRKGGAGKSTIAANLATAFAEAGERVALLDVDPQRSLARWDELRGQARRARPLHFEAPSGWRVPGVLDRLRREQDIVLLDTAPHDDTDARVAIRAADLVLVPLQPSAADLWSMDATLDLAKKEGRPVALVLNRVPSAGRLRDQVSAAIAQRGLPLLGPTLGNRTAFAQAFMAGLGAVEAAPKGVAAEETRALAEALRGLRKG</sequence>